<comment type="similarity">
    <text evidence="1">Belongs to the actin family.</text>
</comment>
<keyword evidence="4" id="KW-1185">Reference proteome</keyword>
<feature type="region of interest" description="Disordered" evidence="2">
    <location>
        <begin position="647"/>
        <end position="666"/>
    </location>
</feature>
<feature type="region of interest" description="Disordered" evidence="2">
    <location>
        <begin position="335"/>
        <end position="364"/>
    </location>
</feature>
<name>A0A6A6I2Y4_9PLEO</name>
<dbReference type="SUPFAM" id="SSF53067">
    <property type="entry name" value="Actin-like ATPase domain"/>
    <property type="match status" value="2"/>
</dbReference>
<dbReference type="Pfam" id="PF00022">
    <property type="entry name" value="Actin"/>
    <property type="match status" value="1"/>
</dbReference>
<evidence type="ECO:0000313" key="4">
    <source>
        <dbReference type="Proteomes" id="UP000800094"/>
    </source>
</evidence>
<feature type="region of interest" description="Disordered" evidence="2">
    <location>
        <begin position="249"/>
        <end position="315"/>
    </location>
</feature>
<sequence>MPPFKDEQIIIIAPGSETTVAQLGLPESFTPARLRVRSRMFPAQKEGEWEPYKVRRRQGKLAAPAGEPQDRAQNGEVAKTAIPDGDEDDVLYEEDRVSEEGAVWPIQEGRIVNWSCFFALITHVYNALNPPFHTPILLIAQPVWTPKEHEKLTQFFFEKFKTPAFGMMDAALATSWAYGVHTSTIVDVGKDKADVTAVSEFIPHTQGRVISLAGCGGEALTQALLSRLKSKGFTREMCEQLKKSPICEILPPDTPLPGTREASEPDNITNPAAAASTGAAGSGPAAASTIGNAPRGPGADTEVGDDTGAEESEGVLDVASIVTGGRMNEYLAKKEKEKQEKAAAKKKGGAEAAAAAQARPVRLPNSKREKATFLYEDHALLDSLKNMNLGSVKLAEAQATLDEGPQKKAHEEGADGEPTSALEANGNAEGPSMTSRAGPIRREIEVGTERFMAASNDVLERIADAVHRTISSVDEVNKRSELWDSLIVCGNGSRVRGFKEALLATIQSKYLISPSSATIFTSEIPSNISTPAGTGANTPQPQLGPHGGLGGLGGPSSQVNPLLYAATTAQTQHLMPPSSNLMMSGMSGISHNMHSSHGQTPTSIKFLKPPEYFPEWKEVGFDEATFLGAQVAAKVIFVVDQGQSKGYMTRPDYNDQGPTGIHDYSL</sequence>
<dbReference type="AlphaFoldDB" id="A0A6A6I2Y4"/>
<dbReference type="GeneID" id="54587801"/>
<proteinExistence type="inferred from homology"/>
<feature type="compositionally biased region" description="Low complexity" evidence="2">
    <location>
        <begin position="271"/>
        <end position="289"/>
    </location>
</feature>
<dbReference type="PANTHER" id="PTHR11937">
    <property type="entry name" value="ACTIN"/>
    <property type="match status" value="1"/>
</dbReference>
<dbReference type="Gene3D" id="3.90.640.60">
    <property type="match status" value="1"/>
</dbReference>
<dbReference type="Gene3D" id="3.30.420.40">
    <property type="match status" value="3"/>
</dbReference>
<feature type="region of interest" description="Disordered" evidence="2">
    <location>
        <begin position="402"/>
        <end position="436"/>
    </location>
</feature>
<dbReference type="OrthoDB" id="74201at2759"/>
<gene>
    <name evidence="3" type="ORF">BU26DRAFT_580372</name>
</gene>
<feature type="region of interest" description="Disordered" evidence="2">
    <location>
        <begin position="530"/>
        <end position="552"/>
    </location>
</feature>
<evidence type="ECO:0008006" key="5">
    <source>
        <dbReference type="Google" id="ProtNLM"/>
    </source>
</evidence>
<dbReference type="RefSeq" id="XP_033679336.1">
    <property type="nucleotide sequence ID" value="XM_033834471.1"/>
</dbReference>
<feature type="compositionally biased region" description="Acidic residues" evidence="2">
    <location>
        <begin position="302"/>
        <end position="314"/>
    </location>
</feature>
<reference evidence="3" key="1">
    <citation type="journal article" date="2020" name="Stud. Mycol.">
        <title>101 Dothideomycetes genomes: a test case for predicting lifestyles and emergence of pathogens.</title>
        <authorList>
            <person name="Haridas S."/>
            <person name="Albert R."/>
            <person name="Binder M."/>
            <person name="Bloem J."/>
            <person name="Labutti K."/>
            <person name="Salamov A."/>
            <person name="Andreopoulos B."/>
            <person name="Baker S."/>
            <person name="Barry K."/>
            <person name="Bills G."/>
            <person name="Bluhm B."/>
            <person name="Cannon C."/>
            <person name="Castanera R."/>
            <person name="Culley D."/>
            <person name="Daum C."/>
            <person name="Ezra D."/>
            <person name="Gonzalez J."/>
            <person name="Henrissat B."/>
            <person name="Kuo A."/>
            <person name="Liang C."/>
            <person name="Lipzen A."/>
            <person name="Lutzoni F."/>
            <person name="Magnuson J."/>
            <person name="Mondo S."/>
            <person name="Nolan M."/>
            <person name="Ohm R."/>
            <person name="Pangilinan J."/>
            <person name="Park H.-J."/>
            <person name="Ramirez L."/>
            <person name="Alfaro M."/>
            <person name="Sun H."/>
            <person name="Tritt A."/>
            <person name="Yoshinaga Y."/>
            <person name="Zwiers L.-H."/>
            <person name="Turgeon B."/>
            <person name="Goodwin S."/>
            <person name="Spatafora J."/>
            <person name="Crous P."/>
            <person name="Grigoriev I."/>
        </authorList>
    </citation>
    <scope>NUCLEOTIDE SEQUENCE</scope>
    <source>
        <strain evidence="3">CBS 122368</strain>
    </source>
</reference>
<evidence type="ECO:0000256" key="2">
    <source>
        <dbReference type="SAM" id="MobiDB-lite"/>
    </source>
</evidence>
<dbReference type="Proteomes" id="UP000800094">
    <property type="component" value="Unassembled WGS sequence"/>
</dbReference>
<dbReference type="InterPro" id="IPR043129">
    <property type="entry name" value="ATPase_NBD"/>
</dbReference>
<feature type="compositionally biased region" description="Basic and acidic residues" evidence="2">
    <location>
        <begin position="404"/>
        <end position="413"/>
    </location>
</feature>
<protein>
    <recommendedName>
        <fullName evidence="5">Actin-like ATPase domain-containing protein</fullName>
    </recommendedName>
</protein>
<dbReference type="SMART" id="SM00268">
    <property type="entry name" value="ACTIN"/>
    <property type="match status" value="1"/>
</dbReference>
<evidence type="ECO:0000256" key="1">
    <source>
        <dbReference type="RuleBase" id="RU000487"/>
    </source>
</evidence>
<accession>A0A6A6I2Y4</accession>
<dbReference type="InterPro" id="IPR004000">
    <property type="entry name" value="Actin"/>
</dbReference>
<organism evidence="3 4">
    <name type="scientific">Trematosphaeria pertusa</name>
    <dbReference type="NCBI Taxonomy" id="390896"/>
    <lineage>
        <taxon>Eukaryota</taxon>
        <taxon>Fungi</taxon>
        <taxon>Dikarya</taxon>
        <taxon>Ascomycota</taxon>
        <taxon>Pezizomycotina</taxon>
        <taxon>Dothideomycetes</taxon>
        <taxon>Pleosporomycetidae</taxon>
        <taxon>Pleosporales</taxon>
        <taxon>Massarineae</taxon>
        <taxon>Trematosphaeriaceae</taxon>
        <taxon>Trematosphaeria</taxon>
    </lineage>
</organism>
<dbReference type="FunFam" id="3.30.420.40:FF:000236">
    <property type="entry name" value="Chromatin remodeling complex subunit (Arp9), putative"/>
    <property type="match status" value="1"/>
</dbReference>
<dbReference type="EMBL" id="ML987203">
    <property type="protein sequence ID" value="KAF2244332.1"/>
    <property type="molecule type" value="Genomic_DNA"/>
</dbReference>
<evidence type="ECO:0000313" key="3">
    <source>
        <dbReference type="EMBL" id="KAF2244332.1"/>
    </source>
</evidence>
<feature type="region of interest" description="Disordered" evidence="2">
    <location>
        <begin position="52"/>
        <end position="85"/>
    </location>
</feature>